<dbReference type="HOGENOM" id="CLU_3405944_0_0_9"/>
<organism evidence="1 2">
    <name type="scientific">Thermoanaerobacter siderophilus SR4</name>
    <dbReference type="NCBI Taxonomy" id="880478"/>
    <lineage>
        <taxon>Bacteria</taxon>
        <taxon>Bacillati</taxon>
        <taxon>Bacillota</taxon>
        <taxon>Clostridia</taxon>
        <taxon>Thermoanaerobacterales</taxon>
        <taxon>Thermoanaerobacteraceae</taxon>
        <taxon>Thermoanaerobacter</taxon>
    </lineage>
</organism>
<dbReference type="PATRIC" id="fig|880478.3.peg.2793"/>
<evidence type="ECO:0000313" key="2">
    <source>
        <dbReference type="Proteomes" id="UP000005110"/>
    </source>
</evidence>
<dbReference type="AlphaFoldDB" id="I9KUG7"/>
<accession>I9KUG7</accession>
<reference evidence="1 2" key="1">
    <citation type="submission" date="2012-02" db="EMBL/GenBank/DDBJ databases">
        <title>Improved High-Quality Draft sequence of Thermoanaerobacter siderophilus SR4.</title>
        <authorList>
            <consortium name="US DOE Joint Genome Institute"/>
            <person name="Lucas S."/>
            <person name="Han J."/>
            <person name="Lapidus A."/>
            <person name="Cheng J.-F."/>
            <person name="Goodwin L."/>
            <person name="Pitluck S."/>
            <person name="Peters L."/>
            <person name="Detter J.C."/>
            <person name="Han C."/>
            <person name="Tapia R."/>
            <person name="Land M."/>
            <person name="Hauser L."/>
            <person name="Kyrpides N."/>
            <person name="Ivanova N."/>
            <person name="Pagani I."/>
            <person name="Hemme C."/>
            <person name="Woyke T."/>
        </authorList>
    </citation>
    <scope>NUCLEOTIDE SEQUENCE [LARGE SCALE GENOMIC DNA]</scope>
    <source>
        <strain evidence="1 2">SR4</strain>
    </source>
</reference>
<gene>
    <name evidence="1" type="ORF">ThesiDRAFT1_1586</name>
</gene>
<proteinExistence type="predicted"/>
<name>I9KUG7_9THEO</name>
<protein>
    <submittedName>
        <fullName evidence="1">Uncharacterized protein</fullName>
    </submittedName>
</protein>
<sequence length="30" mass="3812">MRQMILYKYEIDNLLTLNLRGFYFGMKFEY</sequence>
<dbReference type="EMBL" id="CM001486">
    <property type="protein sequence ID" value="EIW00506.1"/>
    <property type="molecule type" value="Genomic_DNA"/>
</dbReference>
<evidence type="ECO:0000313" key="1">
    <source>
        <dbReference type="EMBL" id="EIW00506.1"/>
    </source>
</evidence>
<dbReference type="Proteomes" id="UP000005110">
    <property type="component" value="Chromosome"/>
</dbReference>
<keyword evidence="2" id="KW-1185">Reference proteome</keyword>